<accession>V6KGF2</accession>
<feature type="region of interest" description="Disordered" evidence="1">
    <location>
        <begin position="124"/>
        <end position="151"/>
    </location>
</feature>
<dbReference type="Proteomes" id="UP000017984">
    <property type="component" value="Chromosome"/>
</dbReference>
<proteinExistence type="predicted"/>
<name>V6KGF2_STRRC</name>
<evidence type="ECO:0000256" key="1">
    <source>
        <dbReference type="SAM" id="MobiDB-lite"/>
    </source>
</evidence>
<dbReference type="EMBL" id="AWQX01000203">
    <property type="protein sequence ID" value="EST28079.1"/>
    <property type="molecule type" value="Genomic_DNA"/>
</dbReference>
<comment type="caution">
    <text evidence="2">The sequence shown here is derived from an EMBL/GenBank/DDBJ whole genome shotgun (WGS) entry which is preliminary data.</text>
</comment>
<dbReference type="HOGENOM" id="CLU_1730438_0_0_11"/>
<gene>
    <name evidence="2" type="ORF">M878_23700</name>
</gene>
<protein>
    <submittedName>
        <fullName evidence="2">Uncharacterized protein</fullName>
    </submittedName>
</protein>
<keyword evidence="3" id="KW-1185">Reference proteome</keyword>
<organism evidence="2 3">
    <name type="scientific">Streptomyces roseochromogenus subsp. oscitans DS 12.976</name>
    <dbReference type="NCBI Taxonomy" id="1352936"/>
    <lineage>
        <taxon>Bacteria</taxon>
        <taxon>Bacillati</taxon>
        <taxon>Actinomycetota</taxon>
        <taxon>Actinomycetes</taxon>
        <taxon>Kitasatosporales</taxon>
        <taxon>Streptomycetaceae</taxon>
        <taxon>Streptomyces</taxon>
    </lineage>
</organism>
<dbReference type="PATRIC" id="fig|1352936.5.peg.4939"/>
<dbReference type="RefSeq" id="WP_023549309.1">
    <property type="nucleotide sequence ID" value="NZ_CM002285.1"/>
</dbReference>
<reference evidence="2 3" key="1">
    <citation type="journal article" date="2014" name="Genome Announc.">
        <title>Draft Genome Sequence of Streptomyces roseochromogenes subsp. oscitans DS 12.976, Producer of the Aminocoumarin Antibiotic Clorobiocin.</title>
        <authorList>
            <person name="Ruckert C."/>
            <person name="Kalinowski J."/>
            <person name="Heide L."/>
            <person name="Apel A.K."/>
        </authorList>
    </citation>
    <scope>NUCLEOTIDE SEQUENCE [LARGE SCALE GENOMIC DNA]</scope>
    <source>
        <strain evidence="2 3">DS 12.976</strain>
    </source>
</reference>
<dbReference type="AlphaFoldDB" id="V6KGF2"/>
<evidence type="ECO:0000313" key="2">
    <source>
        <dbReference type="EMBL" id="EST28079.1"/>
    </source>
</evidence>
<evidence type="ECO:0000313" key="3">
    <source>
        <dbReference type="Proteomes" id="UP000017984"/>
    </source>
</evidence>
<dbReference type="OrthoDB" id="530515at2"/>
<sequence length="151" mass="16459">MARMDVRGDDLVVRLTWRERVAARRGDVRVPLAAVCRVTVEPAWWRALRGDPRRGVWIPGTRCVGTRGHLAGADFVVLRPGRPVVCVELRPSAPFRLLAVSAPNRSEAAAMAASLVRAAPEIDASTPCRQPLPVPDERGKGWPELPAADES</sequence>